<evidence type="ECO:0000313" key="1">
    <source>
        <dbReference type="EMBL" id="ABT14290.1"/>
    </source>
</evidence>
<organismHost>
    <name type="scientific">Paramecium bursaria</name>
    <dbReference type="NCBI Taxonomy" id="74790"/>
</organismHost>
<proteinExistence type="predicted"/>
<reference evidence="1 2" key="1">
    <citation type="journal article" date="2007" name="Virology">
        <title>Sequence and annotation of the 314-kb MT325 and the 321-kb FR483 viruses that infect Chlorella Pbi.</title>
        <authorList>
            <person name="Fitzgerald L.A."/>
            <person name="Graves M.V."/>
            <person name="Li X."/>
            <person name="Feldblyum T."/>
            <person name="Hartigan J."/>
            <person name="Van Etten J.L."/>
        </authorList>
    </citation>
    <scope>NUCLEOTIDE SEQUENCE [LARGE SCALE GENOMIC DNA]</scope>
    <source>
        <strain evidence="1 2">MT325</strain>
    </source>
</reference>
<name>A7IVB6_PBCVM</name>
<organism evidence="1 2">
    <name type="scientific">Paramecium bursaria Chlorella virus MT325</name>
    <name type="common">PBCV-MT325</name>
    <dbReference type="NCBI Taxonomy" id="346932"/>
    <lineage>
        <taxon>Viruses</taxon>
        <taxon>Varidnaviria</taxon>
        <taxon>Bamfordvirae</taxon>
        <taxon>Nucleocytoviricota</taxon>
        <taxon>Megaviricetes</taxon>
        <taxon>Algavirales</taxon>
        <taxon>Phycodnaviridae</taxon>
        <taxon>Chlorovirus</taxon>
        <taxon>Chlorovirus conductrix</taxon>
        <taxon>Paramecium bursaria Chlorella virus A1</taxon>
    </lineage>
</organism>
<dbReference type="EMBL" id="DQ491001">
    <property type="protein sequence ID" value="ABT14290.1"/>
    <property type="molecule type" value="Genomic_DNA"/>
</dbReference>
<dbReference type="Proteomes" id="UP000246715">
    <property type="component" value="Segment"/>
</dbReference>
<protein>
    <submittedName>
        <fullName evidence="1">Uncharacterized protein m736L</fullName>
    </submittedName>
</protein>
<evidence type="ECO:0000313" key="2">
    <source>
        <dbReference type="Proteomes" id="UP000246715"/>
    </source>
</evidence>
<sequence length="69" mass="7982">MVLNQLWLTLKQTTLLKWTTSSRRSLLPMISMSMYPRKRASTMTAMMRSLTLMRRMVAISSVLMTLATL</sequence>
<gene>
    <name evidence="1" type="primary">m736L</name>
    <name evidence="1" type="ORF">MT325_m736L</name>
</gene>
<accession>A7IVB6</accession>